<dbReference type="Pfam" id="PF01979">
    <property type="entry name" value="Amidohydro_1"/>
    <property type="match status" value="1"/>
</dbReference>
<protein>
    <submittedName>
        <fullName evidence="2">Imidazolonepropionase-like amidohydrolase</fullName>
    </submittedName>
</protein>
<sequence length="344" mass="36046">MIRVRGTALPSGEYVDLCADGDRWTDDPASGAEVIEGWLLPGLVDAHTHPGAEKPGDPLDEAMLREDLRLHVAAGVTVIRAPGLAGDPPEWFGRDPDLPRAWHAGPWLAQFGQFFDGWGRRVEHADMPAVAAEQAARTGWTKIISDWGVDDEPVPAEVLKAVVDAVHAVGGRVAAHTQHATGGAACVAAGVDSVEHGMCLDPSALPTMAAQGTVLTPTLSVIESSLKQVRSRPPGPRRDWYLGGAEVHGRLAAMAVEAGVTVLAGTDSRPHGRVVDEIRSLVGAGLRPHDALAAASWAAREFLGLGGLTPGAPADAVVYAEDPRTDLSQLSAPAAVILRGCRVR</sequence>
<evidence type="ECO:0000313" key="2">
    <source>
        <dbReference type="EMBL" id="REH48527.1"/>
    </source>
</evidence>
<dbReference type="GO" id="GO:0016810">
    <property type="term" value="F:hydrolase activity, acting on carbon-nitrogen (but not peptide) bonds"/>
    <property type="evidence" value="ECO:0007669"/>
    <property type="project" value="InterPro"/>
</dbReference>
<dbReference type="InterPro" id="IPR032466">
    <property type="entry name" value="Metal_Hydrolase"/>
</dbReference>
<dbReference type="RefSeq" id="WP_116175286.1">
    <property type="nucleotide sequence ID" value="NZ_CP144375.1"/>
</dbReference>
<name>A0A3E0HQ38_9PSEU</name>
<proteinExistence type="predicted"/>
<dbReference type="PANTHER" id="PTHR43135:SF4">
    <property type="entry name" value="AMIDOHYDROLASE-RELATED DOMAIN-CONTAINING PROTEIN"/>
    <property type="match status" value="1"/>
</dbReference>
<gene>
    <name evidence="2" type="ORF">BCF44_105386</name>
</gene>
<keyword evidence="3" id="KW-1185">Reference proteome</keyword>
<comment type="caution">
    <text evidence="2">The sequence shown here is derived from an EMBL/GenBank/DDBJ whole genome shotgun (WGS) entry which is preliminary data.</text>
</comment>
<dbReference type="PANTHER" id="PTHR43135">
    <property type="entry name" value="ALPHA-D-RIBOSE 1-METHYLPHOSPHONATE 5-TRIPHOSPHATE DIPHOSPHATASE"/>
    <property type="match status" value="1"/>
</dbReference>
<dbReference type="EMBL" id="QUNO01000005">
    <property type="protein sequence ID" value="REH48527.1"/>
    <property type="molecule type" value="Genomic_DNA"/>
</dbReference>
<dbReference type="Gene3D" id="3.20.20.140">
    <property type="entry name" value="Metal-dependent hydrolases"/>
    <property type="match status" value="1"/>
</dbReference>
<dbReference type="InterPro" id="IPR011059">
    <property type="entry name" value="Metal-dep_hydrolase_composite"/>
</dbReference>
<reference evidence="2 3" key="1">
    <citation type="submission" date="2018-08" db="EMBL/GenBank/DDBJ databases">
        <title>Genomic Encyclopedia of Archaeal and Bacterial Type Strains, Phase II (KMG-II): from individual species to whole genera.</title>
        <authorList>
            <person name="Goeker M."/>
        </authorList>
    </citation>
    <scope>NUCLEOTIDE SEQUENCE [LARGE SCALE GENOMIC DNA]</scope>
    <source>
        <strain evidence="2 3">DSM 45791</strain>
    </source>
</reference>
<dbReference type="AlphaFoldDB" id="A0A3E0HQ38"/>
<evidence type="ECO:0000313" key="3">
    <source>
        <dbReference type="Proteomes" id="UP000256269"/>
    </source>
</evidence>
<dbReference type="InterPro" id="IPR006680">
    <property type="entry name" value="Amidohydro-rel"/>
</dbReference>
<keyword evidence="2" id="KW-0378">Hydrolase</keyword>
<feature type="domain" description="Amidohydrolase-related" evidence="1">
    <location>
        <begin position="39"/>
        <end position="335"/>
    </location>
</feature>
<dbReference type="OrthoDB" id="3451205at2"/>
<dbReference type="InterPro" id="IPR051781">
    <property type="entry name" value="Metallo-dep_Hydrolase"/>
</dbReference>
<organism evidence="2 3">
    <name type="scientific">Kutzneria buriramensis</name>
    <dbReference type="NCBI Taxonomy" id="1045776"/>
    <lineage>
        <taxon>Bacteria</taxon>
        <taxon>Bacillati</taxon>
        <taxon>Actinomycetota</taxon>
        <taxon>Actinomycetes</taxon>
        <taxon>Pseudonocardiales</taxon>
        <taxon>Pseudonocardiaceae</taxon>
        <taxon>Kutzneria</taxon>
    </lineage>
</organism>
<dbReference type="SUPFAM" id="SSF51556">
    <property type="entry name" value="Metallo-dependent hydrolases"/>
    <property type="match status" value="1"/>
</dbReference>
<dbReference type="Proteomes" id="UP000256269">
    <property type="component" value="Unassembled WGS sequence"/>
</dbReference>
<evidence type="ECO:0000259" key="1">
    <source>
        <dbReference type="Pfam" id="PF01979"/>
    </source>
</evidence>
<accession>A0A3E0HQ38</accession>
<dbReference type="Gene3D" id="2.30.40.10">
    <property type="entry name" value="Urease, subunit C, domain 1"/>
    <property type="match status" value="1"/>
</dbReference>